<dbReference type="EMBL" id="FAXA01000347">
    <property type="protein sequence ID" value="CUV03048.1"/>
    <property type="molecule type" value="Genomic_DNA"/>
</dbReference>
<gene>
    <name evidence="1" type="ORF">MGWOODY_Clf245</name>
</gene>
<sequence>MELEQLRLQVEDLERVLSDFQGDFGLELERLNSRIDSVQ</sequence>
<evidence type="ECO:0000313" key="1">
    <source>
        <dbReference type="EMBL" id="CUV03048.1"/>
    </source>
</evidence>
<dbReference type="AlphaFoldDB" id="A0A160VAP2"/>
<organism evidence="1">
    <name type="scientific">hydrothermal vent metagenome</name>
    <dbReference type="NCBI Taxonomy" id="652676"/>
    <lineage>
        <taxon>unclassified sequences</taxon>
        <taxon>metagenomes</taxon>
        <taxon>ecological metagenomes</taxon>
    </lineage>
</organism>
<proteinExistence type="predicted"/>
<accession>A0A160VAP2</accession>
<protein>
    <submittedName>
        <fullName evidence="1">Uncharacterized protein</fullName>
    </submittedName>
</protein>
<name>A0A160VAP2_9ZZZZ</name>
<reference evidence="1" key="1">
    <citation type="submission" date="2015-10" db="EMBL/GenBank/DDBJ databases">
        <authorList>
            <person name="Gilbert D.G."/>
        </authorList>
    </citation>
    <scope>NUCLEOTIDE SEQUENCE</scope>
</reference>